<reference evidence="1 2" key="1">
    <citation type="submission" date="2017-10" db="EMBL/GenBank/DDBJ databases">
        <title>Nyctiphanis sp. nov., isolated from the stomach of the euphausiid Nyctiphanes simplex (Hansen, 1911) in the Gulf of California.</title>
        <authorList>
            <person name="Gomez-Gil B."/>
            <person name="Aguilar-Mendez M."/>
            <person name="Lopez-Cortes A."/>
            <person name="Gomez-Gutierrez J."/>
            <person name="Roque A."/>
            <person name="Lang E."/>
            <person name="Gonzalez-Castillo A."/>
        </authorList>
    </citation>
    <scope>NUCLEOTIDE SEQUENCE [LARGE SCALE GENOMIC DNA]</scope>
    <source>
        <strain evidence="1 2">CAIM 600</strain>
    </source>
</reference>
<dbReference type="Proteomes" id="UP000290287">
    <property type="component" value="Unassembled WGS sequence"/>
</dbReference>
<dbReference type="InterPro" id="IPR029055">
    <property type="entry name" value="Ntn_hydrolases_N"/>
</dbReference>
<dbReference type="InterPro" id="IPR052896">
    <property type="entry name" value="GGT-like_enzyme"/>
</dbReference>
<proteinExistence type="predicted"/>
<keyword evidence="2" id="KW-1185">Reference proteome</keyword>
<dbReference type="Gene3D" id="1.10.246.230">
    <property type="match status" value="1"/>
</dbReference>
<dbReference type="OrthoDB" id="5297205at2"/>
<gene>
    <name evidence="1" type="ORF">CS022_13950</name>
</gene>
<protein>
    <submittedName>
        <fullName evidence="1">Gamma-glutamyltransferase</fullName>
    </submittedName>
</protein>
<dbReference type="PANTHER" id="PTHR43881:SF1">
    <property type="entry name" value="GAMMA-GLUTAMYLTRANSPEPTIDASE (AFU_ORTHOLOGUE AFUA_4G13580)"/>
    <property type="match status" value="1"/>
</dbReference>
<dbReference type="PRINTS" id="PR01210">
    <property type="entry name" value="GGTRANSPTASE"/>
</dbReference>
<comment type="caution">
    <text evidence="1">The sequence shown here is derived from an EMBL/GenBank/DDBJ whole genome shotgun (WGS) entry which is preliminary data.</text>
</comment>
<dbReference type="GO" id="GO:0016740">
    <property type="term" value="F:transferase activity"/>
    <property type="evidence" value="ECO:0007669"/>
    <property type="project" value="UniProtKB-KW"/>
</dbReference>
<dbReference type="InterPro" id="IPR043137">
    <property type="entry name" value="GGT_ssub_C"/>
</dbReference>
<dbReference type="PANTHER" id="PTHR43881">
    <property type="entry name" value="GAMMA-GLUTAMYLTRANSPEPTIDASE (AFU_ORTHOLOGUE AFUA_4G13580)"/>
    <property type="match status" value="1"/>
</dbReference>
<evidence type="ECO:0000313" key="2">
    <source>
        <dbReference type="Proteomes" id="UP000290287"/>
    </source>
</evidence>
<dbReference type="AlphaFoldDB" id="A0A4Q0YRK1"/>
<name>A0A4Q0YRK1_9GAMM</name>
<dbReference type="SUPFAM" id="SSF56235">
    <property type="entry name" value="N-terminal nucleophile aminohydrolases (Ntn hydrolases)"/>
    <property type="match status" value="1"/>
</dbReference>
<dbReference type="EMBL" id="PEIB01000016">
    <property type="protein sequence ID" value="RXJ72734.1"/>
    <property type="molecule type" value="Genomic_DNA"/>
</dbReference>
<keyword evidence="1" id="KW-0808">Transferase</keyword>
<accession>A0A4Q0YRK1</accession>
<evidence type="ECO:0000313" key="1">
    <source>
        <dbReference type="EMBL" id="RXJ72734.1"/>
    </source>
</evidence>
<dbReference type="Pfam" id="PF01019">
    <property type="entry name" value="G_glu_transpept"/>
    <property type="match status" value="1"/>
</dbReference>
<dbReference type="Gene3D" id="3.60.20.40">
    <property type="match status" value="1"/>
</dbReference>
<organism evidence="1 2">
    <name type="scientific">Veronia nyctiphanis</name>
    <dbReference type="NCBI Taxonomy" id="1278244"/>
    <lineage>
        <taxon>Bacteria</taxon>
        <taxon>Pseudomonadati</taxon>
        <taxon>Pseudomonadota</taxon>
        <taxon>Gammaproteobacteria</taxon>
        <taxon>Vibrionales</taxon>
        <taxon>Vibrionaceae</taxon>
        <taxon>Veronia</taxon>
    </lineage>
</organism>
<sequence>MIDPTQPYASERSPVCADNMVATSQPLAAQAGLDMLRRGGNAVDAALASAITLTIVEPNCNGIGGDSFAIIWDGKELVGLNGSGRSPARWKTEKFSSLDEMPLYGWDSVTVPGSVSAWVAMSERYGKLPFDTLFESAIHYAEKGFQVGPKTAYYWEKALEKFKDYPEFCKHFGPAPKTGQRFYRPEAAKTLRDIAATKGESFYRGELAAKMEQAAIAGGGDLRASDLAAHQSEWVKLIAQPYRDVVLHEIPPNGQGLAAQIALGILQYFPVAELDSVESVHLQIEAMKIGLKTVYEHLSDLSTMKVKPEDLLDPELLARTANSLTDKATPLPPVSLPVSLDTVYLSTADENGMMVSFIQSNFWGFGSGIVIPGTGISMQNRGSGFSTDPAHPNCVAPSKRPFHTIIPGFVTKNGKPMLSFGVMGGPMQAQGHVQMVQRIFDHGQNPQAASDAPRWHLDENYVVKLEPGFSADVAEALKSRGHKVEFDADKVLYGGAQLILNTEDGYVGGSDHRKEGMAAGY</sequence>
<dbReference type="RefSeq" id="WP_129122782.1">
    <property type="nucleotide sequence ID" value="NZ_PEIB01000016.1"/>
</dbReference>